<evidence type="ECO:0000313" key="2">
    <source>
        <dbReference type="EMBL" id="CAG8488928.1"/>
    </source>
</evidence>
<feature type="transmembrane region" description="Helical" evidence="1">
    <location>
        <begin position="35"/>
        <end position="56"/>
    </location>
</feature>
<protein>
    <submittedName>
        <fullName evidence="2">18081_t:CDS:1</fullName>
    </submittedName>
</protein>
<comment type="caution">
    <text evidence="2">The sequence shown here is derived from an EMBL/GenBank/DDBJ whole genome shotgun (WGS) entry which is preliminary data.</text>
</comment>
<sequence length="359" mass="41220">MRRIEKVKEKSPFLRSILLFFPSPRKTEPRFCFPLRFFFFLAAYILMILYIAYLSYQNINQNPQIEIFIDNNAEIYAPIVYLYASFKLNVNCSYVDSNGNLFNSEDCTPRLKSEQTTEASSTTYSTIFRRDDFNIPEGGIYFDIYTVGNITDDVYLNLLHIDYESEIASIKGTQKNQDLQSKLLTKNLNENFYVLSPNKSNLILFESVRHEDLDGYSILSKFRKIKYHAVVSRHVIKSYGGQPNSSFYGGLQVMNQSSIEIVQQQTWNYDVPSILSAIGGAWAIATATYLFLFGVDSNSALGVPRAIWRSYRKRKEVKLNPEKMGILLEDYLVDIDEVIFHNTPEGDNDASEGDKDTHG</sequence>
<name>A0A9N8WGI3_9GLOM</name>
<keyword evidence="3" id="KW-1185">Reference proteome</keyword>
<dbReference type="AlphaFoldDB" id="A0A9N8WGI3"/>
<accession>A0A9N8WGI3</accession>
<keyword evidence="1" id="KW-0472">Membrane</keyword>
<keyword evidence="1" id="KW-1133">Transmembrane helix</keyword>
<organism evidence="2 3">
    <name type="scientific">Acaulospora morrowiae</name>
    <dbReference type="NCBI Taxonomy" id="94023"/>
    <lineage>
        <taxon>Eukaryota</taxon>
        <taxon>Fungi</taxon>
        <taxon>Fungi incertae sedis</taxon>
        <taxon>Mucoromycota</taxon>
        <taxon>Glomeromycotina</taxon>
        <taxon>Glomeromycetes</taxon>
        <taxon>Diversisporales</taxon>
        <taxon>Acaulosporaceae</taxon>
        <taxon>Acaulospora</taxon>
    </lineage>
</organism>
<dbReference type="Proteomes" id="UP000789342">
    <property type="component" value="Unassembled WGS sequence"/>
</dbReference>
<evidence type="ECO:0000256" key="1">
    <source>
        <dbReference type="SAM" id="Phobius"/>
    </source>
</evidence>
<reference evidence="2" key="1">
    <citation type="submission" date="2021-06" db="EMBL/GenBank/DDBJ databases">
        <authorList>
            <person name="Kallberg Y."/>
            <person name="Tangrot J."/>
            <person name="Rosling A."/>
        </authorList>
    </citation>
    <scope>NUCLEOTIDE SEQUENCE</scope>
    <source>
        <strain evidence="2">CL551</strain>
    </source>
</reference>
<gene>
    <name evidence="2" type="ORF">AMORRO_LOCUS2681</name>
</gene>
<evidence type="ECO:0000313" key="3">
    <source>
        <dbReference type="Proteomes" id="UP000789342"/>
    </source>
</evidence>
<keyword evidence="1" id="KW-0812">Transmembrane</keyword>
<dbReference type="EMBL" id="CAJVPV010001178">
    <property type="protein sequence ID" value="CAG8488928.1"/>
    <property type="molecule type" value="Genomic_DNA"/>
</dbReference>
<proteinExistence type="predicted"/>